<accession>A0A7J5TSS8</accession>
<keyword evidence="2" id="KW-1185">Reference proteome</keyword>
<dbReference type="EMBL" id="WELI01000014">
    <property type="protein sequence ID" value="KAB7726650.1"/>
    <property type="molecule type" value="Genomic_DNA"/>
</dbReference>
<dbReference type="Proteomes" id="UP000488299">
    <property type="component" value="Unassembled WGS sequence"/>
</dbReference>
<dbReference type="InterPro" id="IPR009003">
    <property type="entry name" value="Peptidase_S1_PA"/>
</dbReference>
<comment type="caution">
    <text evidence="1">The sequence shown here is derived from an EMBL/GenBank/DDBJ whole genome shotgun (WGS) entry which is preliminary data.</text>
</comment>
<name>A0A7J5TSS8_9BACT</name>
<organism evidence="1 2">
    <name type="scientific">Rudanella paleaurantiibacter</name>
    <dbReference type="NCBI Taxonomy" id="2614655"/>
    <lineage>
        <taxon>Bacteria</taxon>
        <taxon>Pseudomonadati</taxon>
        <taxon>Bacteroidota</taxon>
        <taxon>Cytophagia</taxon>
        <taxon>Cytophagales</taxon>
        <taxon>Cytophagaceae</taxon>
        <taxon>Rudanella</taxon>
    </lineage>
</organism>
<dbReference type="AlphaFoldDB" id="A0A7J5TSS8"/>
<dbReference type="RefSeq" id="WP_152126723.1">
    <property type="nucleotide sequence ID" value="NZ_WELI01000014.1"/>
</dbReference>
<protein>
    <recommendedName>
        <fullName evidence="3">Trypsin-like serine protease</fullName>
    </recommendedName>
</protein>
<proteinExistence type="predicted"/>
<sequence length="510" mass="58377">MTISELLQKLTIRINRQGSGILFTHPNDPQHYYVFTANHCIEPNPNFCLVEYEPEVGSFKKIVVDKENFFVDPKHDFALLLINRSDFPVGESAIPTITIGRVNDDSGTFHFRGYPAALGGEATKLEARFIEASGQVFKIRTNTSLSDSSGDLAASSVAGFSGSGVVVEADGKPVLVGIVTQLGNSAGSFNQVHCCNFSMVNQLFNRYSLPELKLEDVEGSLEDKTTETLYSSLLKVRLPERVFIGEVATTRSELFEYGRREEKFIPYKLDSRQFVYELLKMKGLKLSGDFAVSNNKIITFYDLTQSDNSFHHLVEPGTVESFGIDEFCAVADQQRTFVSLLNTCLSRKLHHMGIAWKHEDRTYIFAPEDDLLSKRQIRWKGKVRTERTVFEAKMHSKTNPDEPDKLWHCTHFAFQCSFRQFGQEWYLNISPDAYATHDGKKKHFWKTQELATYKKKKERNGEVFTHVRFLAYFLSQSKDFFLNFDELVSFDNAPKLTDDYWHIKKEKKSL</sequence>
<dbReference type="Pfam" id="PF13365">
    <property type="entry name" value="Trypsin_2"/>
    <property type="match status" value="1"/>
</dbReference>
<dbReference type="SUPFAM" id="SSF50494">
    <property type="entry name" value="Trypsin-like serine proteases"/>
    <property type="match status" value="1"/>
</dbReference>
<evidence type="ECO:0008006" key="3">
    <source>
        <dbReference type="Google" id="ProtNLM"/>
    </source>
</evidence>
<gene>
    <name evidence="1" type="ORF">F5984_23775</name>
</gene>
<evidence type="ECO:0000313" key="2">
    <source>
        <dbReference type="Proteomes" id="UP000488299"/>
    </source>
</evidence>
<reference evidence="1 2" key="1">
    <citation type="submission" date="2019-10" db="EMBL/GenBank/DDBJ databases">
        <title>Rudanella paleaurantiibacter sp. nov., isolated from sludge.</title>
        <authorList>
            <person name="Xu S.Q."/>
        </authorList>
    </citation>
    <scope>NUCLEOTIDE SEQUENCE [LARGE SCALE GENOMIC DNA]</scope>
    <source>
        <strain evidence="1 2">HX-22-17</strain>
    </source>
</reference>
<evidence type="ECO:0000313" key="1">
    <source>
        <dbReference type="EMBL" id="KAB7726650.1"/>
    </source>
</evidence>